<sequence>MKPTRSPMPISMKSGRGERTERVVPARKASADQQRAAKQLFQQLSSNVSLSGWKPYVKAS</sequence>
<dbReference type="EMBL" id="CP029353">
    <property type="protein sequence ID" value="AWK86826.1"/>
    <property type="molecule type" value="Genomic_DNA"/>
</dbReference>
<dbReference type="Proteomes" id="UP000245629">
    <property type="component" value="Chromosome 2"/>
</dbReference>
<dbReference type="KEGG" id="azz:DEW08_11800"/>
<keyword evidence="3" id="KW-1185">Reference proteome</keyword>
<protein>
    <submittedName>
        <fullName evidence="2">Uncharacterized protein</fullName>
    </submittedName>
</protein>
<dbReference type="AlphaFoldDB" id="A0A2S2CQR7"/>
<name>A0A2S2CQR7_9PROT</name>
<proteinExistence type="predicted"/>
<dbReference type="RefSeq" id="WP_109327337.1">
    <property type="nucleotide sequence ID" value="NZ_CP029353.1"/>
</dbReference>
<accession>A0A2S2CQR7</accession>
<reference evidence="3" key="1">
    <citation type="submission" date="2018-05" db="EMBL/GenBank/DDBJ databases">
        <title>Azospirillum thermophila sp. nov., a novel isolated from hot spring.</title>
        <authorList>
            <person name="Zhao Z."/>
        </authorList>
    </citation>
    <scope>NUCLEOTIDE SEQUENCE [LARGE SCALE GENOMIC DNA]</scope>
    <source>
        <strain evidence="3">CFH 70021</strain>
    </source>
</reference>
<evidence type="ECO:0000313" key="2">
    <source>
        <dbReference type="EMBL" id="AWK86826.1"/>
    </source>
</evidence>
<evidence type="ECO:0000313" key="3">
    <source>
        <dbReference type="Proteomes" id="UP000245629"/>
    </source>
</evidence>
<feature type="region of interest" description="Disordered" evidence="1">
    <location>
        <begin position="1"/>
        <end position="22"/>
    </location>
</feature>
<evidence type="ECO:0000256" key="1">
    <source>
        <dbReference type="SAM" id="MobiDB-lite"/>
    </source>
</evidence>
<organism evidence="2 3">
    <name type="scientific">Azospirillum thermophilum</name>
    <dbReference type="NCBI Taxonomy" id="2202148"/>
    <lineage>
        <taxon>Bacteria</taxon>
        <taxon>Pseudomonadati</taxon>
        <taxon>Pseudomonadota</taxon>
        <taxon>Alphaproteobacteria</taxon>
        <taxon>Rhodospirillales</taxon>
        <taxon>Azospirillaceae</taxon>
        <taxon>Azospirillum</taxon>
    </lineage>
</organism>
<gene>
    <name evidence="2" type="ORF">DEW08_11800</name>
</gene>